<comment type="caution">
    <text evidence="2">The sequence shown here is derived from an EMBL/GenBank/DDBJ whole genome shotgun (WGS) entry which is preliminary data.</text>
</comment>
<evidence type="ECO:0000313" key="2">
    <source>
        <dbReference type="EMBL" id="KAJ8403006.1"/>
    </source>
</evidence>
<dbReference type="AlphaFoldDB" id="A0AAD7SI30"/>
<dbReference type="Proteomes" id="UP001221898">
    <property type="component" value="Unassembled WGS sequence"/>
</dbReference>
<name>A0AAD7SI30_9TELE</name>
<evidence type="ECO:0000313" key="3">
    <source>
        <dbReference type="Proteomes" id="UP001221898"/>
    </source>
</evidence>
<feature type="region of interest" description="Disordered" evidence="1">
    <location>
        <begin position="103"/>
        <end position="122"/>
    </location>
</feature>
<sequence length="122" mass="13362">MLRRLELCAPCRHSLLCVGGELWPRYCATFNKQARCASLAYFLRDRKTVPPAWTCEDEVEAGARSQVEAGAKPSETAALARLFSAVDPRIFWTDGIGAQRFSTTTSQAPPISGTTTKGLAHF</sequence>
<dbReference type="EMBL" id="JAINUG010000060">
    <property type="protein sequence ID" value="KAJ8403006.1"/>
    <property type="molecule type" value="Genomic_DNA"/>
</dbReference>
<accession>A0AAD7SI30</accession>
<reference evidence="2" key="1">
    <citation type="journal article" date="2023" name="Science">
        <title>Genome structures resolve the early diversification of teleost fishes.</title>
        <authorList>
            <person name="Parey E."/>
            <person name="Louis A."/>
            <person name="Montfort J."/>
            <person name="Bouchez O."/>
            <person name="Roques C."/>
            <person name="Iampietro C."/>
            <person name="Lluch J."/>
            <person name="Castinel A."/>
            <person name="Donnadieu C."/>
            <person name="Desvignes T."/>
            <person name="Floi Bucao C."/>
            <person name="Jouanno E."/>
            <person name="Wen M."/>
            <person name="Mejri S."/>
            <person name="Dirks R."/>
            <person name="Jansen H."/>
            <person name="Henkel C."/>
            <person name="Chen W.J."/>
            <person name="Zahm M."/>
            <person name="Cabau C."/>
            <person name="Klopp C."/>
            <person name="Thompson A.W."/>
            <person name="Robinson-Rechavi M."/>
            <person name="Braasch I."/>
            <person name="Lecointre G."/>
            <person name="Bobe J."/>
            <person name="Postlethwait J.H."/>
            <person name="Berthelot C."/>
            <person name="Roest Crollius H."/>
            <person name="Guiguen Y."/>
        </authorList>
    </citation>
    <scope>NUCLEOTIDE SEQUENCE</scope>
    <source>
        <strain evidence="2">NC1722</strain>
    </source>
</reference>
<keyword evidence="3" id="KW-1185">Reference proteome</keyword>
<proteinExistence type="predicted"/>
<organism evidence="2 3">
    <name type="scientific">Aldrovandia affinis</name>
    <dbReference type="NCBI Taxonomy" id="143900"/>
    <lineage>
        <taxon>Eukaryota</taxon>
        <taxon>Metazoa</taxon>
        <taxon>Chordata</taxon>
        <taxon>Craniata</taxon>
        <taxon>Vertebrata</taxon>
        <taxon>Euteleostomi</taxon>
        <taxon>Actinopterygii</taxon>
        <taxon>Neopterygii</taxon>
        <taxon>Teleostei</taxon>
        <taxon>Notacanthiformes</taxon>
        <taxon>Halosauridae</taxon>
        <taxon>Aldrovandia</taxon>
    </lineage>
</organism>
<gene>
    <name evidence="2" type="ORF">AAFF_G00359220</name>
</gene>
<evidence type="ECO:0000256" key="1">
    <source>
        <dbReference type="SAM" id="MobiDB-lite"/>
    </source>
</evidence>
<protein>
    <submittedName>
        <fullName evidence="2">Uncharacterized protein</fullName>
    </submittedName>
</protein>